<evidence type="ECO:0000256" key="3">
    <source>
        <dbReference type="PIRSR" id="PIRSR000103-1"/>
    </source>
</evidence>
<accession>A0A1P8WFR0</accession>
<organism evidence="6 7">
    <name type="scientific">Fuerstiella marisgermanici</name>
    <dbReference type="NCBI Taxonomy" id="1891926"/>
    <lineage>
        <taxon>Bacteria</taxon>
        <taxon>Pseudomonadati</taxon>
        <taxon>Planctomycetota</taxon>
        <taxon>Planctomycetia</taxon>
        <taxon>Planctomycetales</taxon>
        <taxon>Planctomycetaceae</taxon>
        <taxon>Fuerstiella</taxon>
    </lineage>
</organism>
<keyword evidence="7" id="KW-1185">Reference proteome</keyword>
<evidence type="ECO:0000256" key="2">
    <source>
        <dbReference type="ARBA" id="ARBA00023027"/>
    </source>
</evidence>
<dbReference type="InterPro" id="IPR006115">
    <property type="entry name" value="6PGDH_NADP-bd"/>
</dbReference>
<dbReference type="EC" id="1.1.1.60" evidence="6"/>
<dbReference type="InterPro" id="IPR015815">
    <property type="entry name" value="HIBADH-related"/>
</dbReference>
<dbReference type="InterPro" id="IPR029154">
    <property type="entry name" value="HIBADH-like_NADP-bd"/>
</dbReference>
<evidence type="ECO:0000256" key="1">
    <source>
        <dbReference type="ARBA" id="ARBA00023002"/>
    </source>
</evidence>
<protein>
    <submittedName>
        <fullName evidence="6">2-hydroxy-3-oxopropionate reductase</fullName>
        <ecNumber evidence="6">1.1.1.60</ecNumber>
    </submittedName>
</protein>
<dbReference type="SUPFAM" id="SSF51735">
    <property type="entry name" value="NAD(P)-binding Rossmann-fold domains"/>
    <property type="match status" value="1"/>
</dbReference>
<sequence length="289" mass="30818">MSDEQRIENSVALIGIGLLGTAVAERLLRAGYHVLGYDESADAMDAFAALGGQASPQLLDPPLAAPTIMLCLPNSDIVKQVAADIMPNLKPGTVVIDTTTGHPEVTRNLATQLAEREVALVDTSVLGSSEVTRRGEAVLMVGGSSDAVCEIRKVLEAISNTIYHLGPVGNGQQMKLVANLVLGLNRAVLAEGLHFAKTFNLQPNVVLDVLKSGAAYSRVMDTKGSRMVEREFAPEARLSQHLKDVNLMLEHAKEAQTTLPLSQVHQSLLKKVEAAGHGHLDNSAVIQAW</sequence>
<dbReference type="PANTHER" id="PTHR43060">
    <property type="entry name" value="3-HYDROXYISOBUTYRATE DEHYDROGENASE-LIKE 1, MITOCHONDRIAL-RELATED"/>
    <property type="match status" value="1"/>
</dbReference>
<dbReference type="GO" id="GO:0050661">
    <property type="term" value="F:NADP binding"/>
    <property type="evidence" value="ECO:0007669"/>
    <property type="project" value="InterPro"/>
</dbReference>
<dbReference type="SUPFAM" id="SSF48179">
    <property type="entry name" value="6-phosphogluconate dehydrogenase C-terminal domain-like"/>
    <property type="match status" value="1"/>
</dbReference>
<feature type="active site" evidence="3">
    <location>
        <position position="175"/>
    </location>
</feature>
<dbReference type="GO" id="GO:0051287">
    <property type="term" value="F:NAD binding"/>
    <property type="evidence" value="ECO:0007669"/>
    <property type="project" value="InterPro"/>
</dbReference>
<proteinExistence type="predicted"/>
<evidence type="ECO:0000313" key="7">
    <source>
        <dbReference type="Proteomes" id="UP000187735"/>
    </source>
</evidence>
<dbReference type="EMBL" id="CP017641">
    <property type="protein sequence ID" value="APZ92895.1"/>
    <property type="molecule type" value="Genomic_DNA"/>
</dbReference>
<dbReference type="Pfam" id="PF03446">
    <property type="entry name" value="NAD_binding_2"/>
    <property type="match status" value="1"/>
</dbReference>
<dbReference type="GO" id="GO:0008679">
    <property type="term" value="F:2-hydroxy-3-oxopropionate reductase activity"/>
    <property type="evidence" value="ECO:0007669"/>
    <property type="project" value="UniProtKB-EC"/>
</dbReference>
<dbReference type="InterPro" id="IPR008927">
    <property type="entry name" value="6-PGluconate_DH-like_C_sf"/>
</dbReference>
<dbReference type="Pfam" id="PF14833">
    <property type="entry name" value="NAD_binding_11"/>
    <property type="match status" value="1"/>
</dbReference>
<dbReference type="STRING" id="1891926.Fuma_02507"/>
<dbReference type="Proteomes" id="UP000187735">
    <property type="component" value="Chromosome"/>
</dbReference>
<keyword evidence="2" id="KW-0520">NAD</keyword>
<evidence type="ECO:0000313" key="6">
    <source>
        <dbReference type="EMBL" id="APZ92895.1"/>
    </source>
</evidence>
<dbReference type="Gene3D" id="3.40.50.720">
    <property type="entry name" value="NAD(P)-binding Rossmann-like Domain"/>
    <property type="match status" value="1"/>
</dbReference>
<dbReference type="AlphaFoldDB" id="A0A1P8WFR0"/>
<name>A0A1P8WFR0_9PLAN</name>
<dbReference type="OrthoDB" id="9812907at2"/>
<reference evidence="6 7" key="1">
    <citation type="journal article" date="2016" name="Front. Microbiol.">
        <title>Fuerstia marisgermanicae gen. nov., sp. nov., an Unusual Member of the Phylum Planctomycetes from the German Wadden Sea.</title>
        <authorList>
            <person name="Kohn T."/>
            <person name="Heuer A."/>
            <person name="Jogler M."/>
            <person name="Vollmers J."/>
            <person name="Boedeker C."/>
            <person name="Bunk B."/>
            <person name="Rast P."/>
            <person name="Borchert D."/>
            <person name="Glockner I."/>
            <person name="Freese H.M."/>
            <person name="Klenk H.P."/>
            <person name="Overmann J."/>
            <person name="Kaster A.K."/>
            <person name="Rohde M."/>
            <person name="Wiegand S."/>
            <person name="Jogler C."/>
        </authorList>
    </citation>
    <scope>NUCLEOTIDE SEQUENCE [LARGE SCALE GENOMIC DNA]</scope>
    <source>
        <strain evidence="6 7">NH11</strain>
    </source>
</reference>
<feature type="domain" description="3-hydroxyisobutyrate dehydrogenase-like NAD-binding" evidence="5">
    <location>
        <begin position="169"/>
        <end position="288"/>
    </location>
</feature>
<dbReference type="KEGG" id="fmr:Fuma_02507"/>
<evidence type="ECO:0000259" key="4">
    <source>
        <dbReference type="Pfam" id="PF03446"/>
    </source>
</evidence>
<dbReference type="PANTHER" id="PTHR43060:SF15">
    <property type="entry name" value="3-HYDROXYISOBUTYRATE DEHYDROGENASE-LIKE 1, MITOCHONDRIAL-RELATED"/>
    <property type="match status" value="1"/>
</dbReference>
<evidence type="ECO:0000259" key="5">
    <source>
        <dbReference type="Pfam" id="PF14833"/>
    </source>
</evidence>
<dbReference type="PIRSF" id="PIRSF000103">
    <property type="entry name" value="HIBADH"/>
    <property type="match status" value="1"/>
</dbReference>
<dbReference type="RefSeq" id="WP_077024452.1">
    <property type="nucleotide sequence ID" value="NZ_CP017641.1"/>
</dbReference>
<dbReference type="Gene3D" id="1.10.1040.10">
    <property type="entry name" value="N-(1-d-carboxylethyl)-l-norvaline Dehydrogenase, domain 2"/>
    <property type="match status" value="1"/>
</dbReference>
<gene>
    <name evidence="6" type="primary">garR_1</name>
    <name evidence="6" type="ORF">Fuma_02507</name>
</gene>
<keyword evidence="1 6" id="KW-0560">Oxidoreductase</keyword>
<dbReference type="InterPro" id="IPR036291">
    <property type="entry name" value="NAD(P)-bd_dom_sf"/>
</dbReference>
<dbReference type="InterPro" id="IPR013328">
    <property type="entry name" value="6PGD_dom2"/>
</dbReference>
<feature type="domain" description="6-phosphogluconate dehydrogenase NADP-binding" evidence="4">
    <location>
        <begin position="11"/>
        <end position="166"/>
    </location>
</feature>